<evidence type="ECO:0000313" key="12">
    <source>
        <dbReference type="Proteomes" id="UP000503251"/>
    </source>
</evidence>
<keyword evidence="2" id="KW-0813">Transport</keyword>
<dbReference type="OrthoDB" id="9809450at2"/>
<dbReference type="GO" id="GO:0016020">
    <property type="term" value="C:membrane"/>
    <property type="evidence" value="ECO:0007669"/>
    <property type="project" value="InterPro"/>
</dbReference>
<reference evidence="10 11" key="1">
    <citation type="submission" date="2018-06" db="EMBL/GenBank/DDBJ databases">
        <title>Complete genome of Desulfovibrio marinus P48SEP.</title>
        <authorList>
            <person name="Crispim J.S."/>
            <person name="Vidigal P.M.P."/>
            <person name="Silva L.C.F."/>
            <person name="Araujo L.C."/>
            <person name="Laguardia C.N."/>
            <person name="Dias R.S."/>
            <person name="Sousa M.P."/>
            <person name="Paula S.O."/>
            <person name="Silva C."/>
        </authorList>
    </citation>
    <scope>NUCLEOTIDE SEQUENCE [LARGE SCALE GENOMIC DNA]</scope>
    <source>
        <strain evidence="10 11">P48SEP</strain>
    </source>
</reference>
<dbReference type="SMART" id="SM00116">
    <property type="entry name" value="CBS"/>
    <property type="match status" value="2"/>
</dbReference>
<dbReference type="Proteomes" id="UP000434052">
    <property type="component" value="Unassembled WGS sequence"/>
</dbReference>
<dbReference type="InterPro" id="IPR027417">
    <property type="entry name" value="P-loop_NTPase"/>
</dbReference>
<dbReference type="PROSITE" id="PS00211">
    <property type="entry name" value="ABC_TRANSPORTER_1"/>
    <property type="match status" value="1"/>
</dbReference>
<dbReference type="RefSeq" id="WP_144233525.1">
    <property type="nucleotide sequence ID" value="NZ_CP039543.1"/>
</dbReference>
<evidence type="ECO:0000256" key="5">
    <source>
        <dbReference type="ARBA" id="ARBA00022970"/>
    </source>
</evidence>
<protein>
    <submittedName>
        <fullName evidence="9">Glycine betaine/L-proline ABC transporter ATP-binding protein</fullName>
    </submittedName>
    <submittedName>
        <fullName evidence="10">Glycine/betaine ABC transporter ATP-binding protein</fullName>
    </submittedName>
</protein>
<evidence type="ECO:0000259" key="8">
    <source>
        <dbReference type="PROSITE" id="PS51371"/>
    </source>
</evidence>
<dbReference type="GO" id="GO:0005524">
    <property type="term" value="F:ATP binding"/>
    <property type="evidence" value="ECO:0007669"/>
    <property type="project" value="UniProtKB-KW"/>
</dbReference>
<dbReference type="InterPro" id="IPR003593">
    <property type="entry name" value="AAA+_ATPase"/>
</dbReference>
<organism evidence="10 11">
    <name type="scientific">Oceanidesulfovibrio marinus</name>
    <dbReference type="NCBI Taxonomy" id="370038"/>
    <lineage>
        <taxon>Bacteria</taxon>
        <taxon>Pseudomonadati</taxon>
        <taxon>Thermodesulfobacteriota</taxon>
        <taxon>Desulfovibrionia</taxon>
        <taxon>Desulfovibrionales</taxon>
        <taxon>Desulfovibrionaceae</taxon>
        <taxon>Oceanidesulfovibrio</taxon>
    </lineage>
</organism>
<dbReference type="Gene3D" id="3.10.580.10">
    <property type="entry name" value="CBS-domain"/>
    <property type="match status" value="1"/>
</dbReference>
<keyword evidence="4 10" id="KW-0067">ATP-binding</keyword>
<dbReference type="InterPro" id="IPR051921">
    <property type="entry name" value="ABC_osmolyte_uptake_ATP-bind"/>
</dbReference>
<dbReference type="PANTHER" id="PTHR43869">
    <property type="entry name" value="GLYCINE BETAINE/PROLINE BETAINE TRANSPORT SYSTEM ATP-BINDING PROTEIN PROV"/>
    <property type="match status" value="1"/>
</dbReference>
<name>A0A6P1ZPP9_9BACT</name>
<proteinExistence type="inferred from homology"/>
<evidence type="ECO:0000256" key="3">
    <source>
        <dbReference type="ARBA" id="ARBA00022741"/>
    </source>
</evidence>
<evidence type="ECO:0000256" key="1">
    <source>
        <dbReference type="ARBA" id="ARBA00005417"/>
    </source>
</evidence>
<dbReference type="GO" id="GO:0016887">
    <property type="term" value="F:ATP hydrolysis activity"/>
    <property type="evidence" value="ECO:0007669"/>
    <property type="project" value="InterPro"/>
</dbReference>
<dbReference type="InterPro" id="IPR003439">
    <property type="entry name" value="ABC_transporter-like_ATP-bd"/>
</dbReference>
<dbReference type="NCBIfam" id="TIGR01186">
    <property type="entry name" value="proV"/>
    <property type="match status" value="1"/>
</dbReference>
<evidence type="ECO:0000259" key="7">
    <source>
        <dbReference type="PROSITE" id="PS50893"/>
    </source>
</evidence>
<dbReference type="GO" id="GO:0006865">
    <property type="term" value="P:amino acid transport"/>
    <property type="evidence" value="ECO:0007669"/>
    <property type="project" value="UniProtKB-KW"/>
</dbReference>
<comment type="similarity">
    <text evidence="1">Belongs to the ABC transporter superfamily.</text>
</comment>
<dbReference type="InterPro" id="IPR005892">
    <property type="entry name" value="Gly-betaine_transp_ATP-bd"/>
</dbReference>
<reference evidence="9 12" key="2">
    <citation type="submission" date="2019-04" db="EMBL/GenBank/DDBJ databases">
        <title>Isolation and culture of sulfate reducing bacteria from the cold seep of the South China Sea.</title>
        <authorList>
            <person name="Sun C."/>
            <person name="Liu R."/>
        </authorList>
    </citation>
    <scope>NUCLEOTIDE SEQUENCE [LARGE SCALE GENOMIC DNA]</scope>
    <source>
        <strain evidence="9 12">CS1</strain>
    </source>
</reference>
<feature type="domain" description="ABC transporter" evidence="7">
    <location>
        <begin position="4"/>
        <end position="264"/>
    </location>
</feature>
<dbReference type="InterPro" id="IPR017871">
    <property type="entry name" value="ABC_transporter-like_CS"/>
</dbReference>
<feature type="domain" description="CBS" evidence="8">
    <location>
        <begin position="341"/>
        <end position="397"/>
    </location>
</feature>
<evidence type="ECO:0000313" key="11">
    <source>
        <dbReference type="Proteomes" id="UP000434052"/>
    </source>
</evidence>
<gene>
    <name evidence="10" type="ORF">DQK91_00750</name>
    <name evidence="9" type="ORF">E8L03_09135</name>
</gene>
<dbReference type="SUPFAM" id="SSF54631">
    <property type="entry name" value="CBS-domain pair"/>
    <property type="match status" value="1"/>
</dbReference>
<evidence type="ECO:0000313" key="9">
    <source>
        <dbReference type="EMBL" id="QJT09085.1"/>
    </source>
</evidence>
<dbReference type="InterPro" id="IPR046342">
    <property type="entry name" value="CBS_dom_sf"/>
</dbReference>
<feature type="domain" description="CBS" evidence="8">
    <location>
        <begin position="279"/>
        <end position="337"/>
    </location>
</feature>
<keyword evidence="6" id="KW-0129">CBS domain</keyword>
<dbReference type="Proteomes" id="UP000503251">
    <property type="component" value="Chromosome"/>
</dbReference>
<dbReference type="Pfam" id="PF00005">
    <property type="entry name" value="ABC_tran"/>
    <property type="match status" value="1"/>
</dbReference>
<dbReference type="CDD" id="cd03294">
    <property type="entry name" value="ABC_Pro_Gly_Betaine"/>
    <property type="match status" value="1"/>
</dbReference>
<dbReference type="InterPro" id="IPR000644">
    <property type="entry name" value="CBS_dom"/>
</dbReference>
<dbReference type="SUPFAM" id="SSF52540">
    <property type="entry name" value="P-loop containing nucleoside triphosphate hydrolases"/>
    <property type="match status" value="1"/>
</dbReference>
<dbReference type="EMBL" id="QMIF01000001">
    <property type="protein sequence ID" value="TVM36487.1"/>
    <property type="molecule type" value="Genomic_DNA"/>
</dbReference>
<evidence type="ECO:0000313" key="10">
    <source>
        <dbReference type="EMBL" id="TVM36487.1"/>
    </source>
</evidence>
<dbReference type="GO" id="GO:0031460">
    <property type="term" value="P:glycine betaine transport"/>
    <property type="evidence" value="ECO:0007669"/>
    <property type="project" value="InterPro"/>
</dbReference>
<dbReference type="PROSITE" id="PS51371">
    <property type="entry name" value="CBS"/>
    <property type="match status" value="2"/>
</dbReference>
<accession>A0A6P1ZPP9</accession>
<dbReference type="Pfam" id="PF00571">
    <property type="entry name" value="CBS"/>
    <property type="match status" value="2"/>
</dbReference>
<keyword evidence="5" id="KW-0029">Amino-acid transport</keyword>
<dbReference type="FunFam" id="3.40.50.300:FF:000201">
    <property type="entry name" value="Glycine betaine/L-proline ABC transporter ATP-binding protein"/>
    <property type="match status" value="1"/>
</dbReference>
<evidence type="ECO:0000256" key="4">
    <source>
        <dbReference type="ARBA" id="ARBA00022840"/>
    </source>
</evidence>
<sequence>MTKIRIENLYKIFGHAPERAIPMLQKGKGKDEIFKEAKLSVGVNNASFDVKQGEIVVVMGLSGSGKSTLVRCINRLIEPTSGKVYIDGEDVTALDGESLRLMRQKKLGMVFQNFALFPHRTVRQNAAYGLEIQNVSLDERNERADNSLAQVGLAGWEDALPRQLSGGMQQRVGLARALALDPDILLMDEAFSALDPLIRRDMQDELVDLQQKMRKTIVFISHDLDEALKLGDRIVLMKDGAIVQVGAPEDILTNPSTEYVARFVEEVDITKVLYAESVMKKVHDVVYLGQDGPRTALRKMKKAGLSSLFVLDNEHKYAGIVSAEECARQVELGARDIKSVICTDCKTVPPDLPAQDLIQIIYDLPHPLPVVDDDGYLKGVIVRGTLLGAIAERGRAVEKVGEEEEKEESAA</sequence>
<keyword evidence="3" id="KW-0547">Nucleotide-binding</keyword>
<dbReference type="PROSITE" id="PS50893">
    <property type="entry name" value="ABC_TRANSPORTER_2"/>
    <property type="match status" value="1"/>
</dbReference>
<dbReference type="Gene3D" id="3.40.50.300">
    <property type="entry name" value="P-loop containing nucleotide triphosphate hydrolases"/>
    <property type="match status" value="1"/>
</dbReference>
<keyword evidence="12" id="KW-1185">Reference proteome</keyword>
<evidence type="ECO:0000256" key="2">
    <source>
        <dbReference type="ARBA" id="ARBA00022448"/>
    </source>
</evidence>
<dbReference type="GO" id="GO:0006970">
    <property type="term" value="P:response to osmotic stress"/>
    <property type="evidence" value="ECO:0007669"/>
    <property type="project" value="UniProtKB-ARBA"/>
</dbReference>
<dbReference type="PANTHER" id="PTHR43869:SF1">
    <property type="entry name" value="GLYCINE BETAINE_PROLINE BETAINE TRANSPORT SYSTEM ATP-BINDING PROTEIN PROV"/>
    <property type="match status" value="1"/>
</dbReference>
<dbReference type="EMBL" id="CP039543">
    <property type="protein sequence ID" value="QJT09085.1"/>
    <property type="molecule type" value="Genomic_DNA"/>
</dbReference>
<dbReference type="SMART" id="SM00382">
    <property type="entry name" value="AAA"/>
    <property type="match status" value="1"/>
</dbReference>
<evidence type="ECO:0000256" key="6">
    <source>
        <dbReference type="PROSITE-ProRule" id="PRU00703"/>
    </source>
</evidence>
<dbReference type="AlphaFoldDB" id="A0A6P1ZPP9"/>